<accession>A0A3S4SN34</accession>
<dbReference type="Gene3D" id="3.30.110.170">
    <property type="entry name" value="Protein of unknown function (DUF541), domain 1"/>
    <property type="match status" value="1"/>
</dbReference>
<keyword evidence="2" id="KW-1185">Reference proteome</keyword>
<dbReference type="Proteomes" id="UP000266895">
    <property type="component" value="Chromosome"/>
</dbReference>
<dbReference type="PANTHER" id="PTHR34387:SF2">
    <property type="entry name" value="SLR1258 PROTEIN"/>
    <property type="match status" value="1"/>
</dbReference>
<dbReference type="GO" id="GO:0006974">
    <property type="term" value="P:DNA damage response"/>
    <property type="evidence" value="ECO:0007669"/>
    <property type="project" value="TreeGrafter"/>
</dbReference>
<dbReference type="Pfam" id="PF04402">
    <property type="entry name" value="SIMPL"/>
    <property type="match status" value="1"/>
</dbReference>
<gene>
    <name evidence="1" type="ORF">NCTC11636_01518</name>
</gene>
<organism evidence="1 2">
    <name type="scientific">Actinomyces howellii</name>
    <dbReference type="NCBI Taxonomy" id="52771"/>
    <lineage>
        <taxon>Bacteria</taxon>
        <taxon>Bacillati</taxon>
        <taxon>Actinomycetota</taxon>
        <taxon>Actinomycetes</taxon>
        <taxon>Actinomycetales</taxon>
        <taxon>Actinomycetaceae</taxon>
        <taxon>Actinomyces</taxon>
    </lineage>
</organism>
<evidence type="ECO:0000313" key="2">
    <source>
        <dbReference type="Proteomes" id="UP000266895"/>
    </source>
</evidence>
<dbReference type="Gene3D" id="3.30.70.2970">
    <property type="entry name" value="Protein of unknown function (DUF541), domain 2"/>
    <property type="match status" value="1"/>
</dbReference>
<dbReference type="AlphaFoldDB" id="A0A3S4SN34"/>
<protein>
    <submittedName>
        <fullName evidence="1">Protein of uncharacterized function (DUF541)</fullName>
    </submittedName>
</protein>
<dbReference type="RefSeq" id="WP_126382582.1">
    <property type="nucleotide sequence ID" value="NZ_LR134350.1"/>
</dbReference>
<dbReference type="PANTHER" id="PTHR34387">
    <property type="entry name" value="SLR1258 PROTEIN"/>
    <property type="match status" value="1"/>
</dbReference>
<dbReference type="KEGG" id="ahw:NCTC11636_01518"/>
<sequence>MTTIKVQGIAEHEQPPERATANLRVGLRGPKQSSVHDEVAAVLRELRASIESLHDPGRGPVTWFSVSGVSGWSYKEDKRTVYTEQIRIQVKFCDFTVLGAWLNEVLGWRGVSMFRIDWSVTEVRRKELEKGLRLQAVRVAREKAEQYASAVGLSITDVSSIRDFGPGVDTAAFIAGASVRGRGGRAGSAPADDSYSFAPEDVTLRAAVVAKFVAE</sequence>
<dbReference type="InterPro" id="IPR052022">
    <property type="entry name" value="26kDa_periplasmic_antigen"/>
</dbReference>
<evidence type="ECO:0000313" key="1">
    <source>
        <dbReference type="EMBL" id="VEG28398.1"/>
    </source>
</evidence>
<dbReference type="OrthoDB" id="3724496at2"/>
<dbReference type="EMBL" id="LR134350">
    <property type="protein sequence ID" value="VEG28398.1"/>
    <property type="molecule type" value="Genomic_DNA"/>
</dbReference>
<dbReference type="InterPro" id="IPR007497">
    <property type="entry name" value="SIMPL/DUF541"/>
</dbReference>
<reference evidence="1 2" key="1">
    <citation type="submission" date="2018-12" db="EMBL/GenBank/DDBJ databases">
        <authorList>
            <consortium name="Pathogen Informatics"/>
        </authorList>
    </citation>
    <scope>NUCLEOTIDE SEQUENCE [LARGE SCALE GENOMIC DNA]</scope>
    <source>
        <strain evidence="1 2">NCTC11636</strain>
    </source>
</reference>
<name>A0A3S4SN34_9ACTO</name>
<proteinExistence type="predicted"/>